<evidence type="ECO:0000259" key="6">
    <source>
        <dbReference type="Pfam" id="PF02776"/>
    </source>
</evidence>
<dbReference type="Pfam" id="PF00205">
    <property type="entry name" value="TPP_enzyme_M"/>
    <property type="match status" value="1"/>
</dbReference>
<dbReference type="OrthoDB" id="6837at2157"/>
<dbReference type="STRING" id="694430.Natoc_1109"/>
<dbReference type="InterPro" id="IPR029035">
    <property type="entry name" value="DHS-like_NAD/FAD-binding_dom"/>
</dbReference>
<dbReference type="HOGENOM" id="CLU_013748_3_1_2"/>
<dbReference type="GO" id="GO:0003984">
    <property type="term" value="F:acetolactate synthase activity"/>
    <property type="evidence" value="ECO:0007669"/>
    <property type="project" value="TreeGrafter"/>
</dbReference>
<dbReference type="Gene3D" id="3.40.50.970">
    <property type="match status" value="2"/>
</dbReference>
<organism evidence="7 8">
    <name type="scientific">Natronococcus occultus SP4</name>
    <dbReference type="NCBI Taxonomy" id="694430"/>
    <lineage>
        <taxon>Archaea</taxon>
        <taxon>Methanobacteriati</taxon>
        <taxon>Methanobacteriota</taxon>
        <taxon>Stenosarchaea group</taxon>
        <taxon>Halobacteria</taxon>
        <taxon>Halobacteriales</taxon>
        <taxon>Natrialbaceae</taxon>
        <taxon>Natronococcus</taxon>
    </lineage>
</organism>
<evidence type="ECO:0000259" key="4">
    <source>
        <dbReference type="Pfam" id="PF00205"/>
    </source>
</evidence>
<comment type="similarity">
    <text evidence="1 3">Belongs to the TPP enzyme family.</text>
</comment>
<keyword evidence="7" id="KW-0436">Ligase</keyword>
<dbReference type="EMBL" id="CP003929">
    <property type="protein sequence ID" value="AGB36947.1"/>
    <property type="molecule type" value="Genomic_DNA"/>
</dbReference>
<dbReference type="Proteomes" id="UP000010878">
    <property type="component" value="Chromosome"/>
</dbReference>
<feature type="domain" description="Thiamine pyrophosphate enzyme TPP-binding" evidence="5">
    <location>
        <begin position="396"/>
        <end position="539"/>
    </location>
</feature>
<gene>
    <name evidence="7" type="ORF">Natoc_1109</name>
</gene>
<dbReference type="Gene3D" id="3.40.50.1220">
    <property type="entry name" value="TPP-binding domain"/>
    <property type="match status" value="1"/>
</dbReference>
<dbReference type="PANTHER" id="PTHR18968:SF13">
    <property type="entry name" value="ACETOLACTATE SYNTHASE CATALYTIC SUBUNIT, MITOCHONDRIAL"/>
    <property type="match status" value="1"/>
</dbReference>
<protein>
    <submittedName>
        <fullName evidence="7">Thiamine pyrophosphate-dependent enzyme, putative carboligase or decarboxylase</fullName>
    </submittedName>
</protein>
<dbReference type="InterPro" id="IPR012000">
    <property type="entry name" value="Thiamin_PyroP_enz_cen_dom"/>
</dbReference>
<name>L0JVA0_9EURY</name>
<dbReference type="GO" id="GO:0009099">
    <property type="term" value="P:L-valine biosynthetic process"/>
    <property type="evidence" value="ECO:0007669"/>
    <property type="project" value="TreeGrafter"/>
</dbReference>
<sequence length="564" mass="59631">MTTTAAAIVETLEALEVEYVFGYPGGRAIELLEHVPDSEIDLVRPRDEREASVMAETYGRLTGNPGVLTGQGPWIGSLGLMGQLEARLGSSPMVVLTEASERGEYSTLAPYQQARGDYGGFSLPKILDGVSKEWWFPRTPTETLRSVQLAFKHAVAGRPGPTAVVLDGDAITDAVPDDPTPPAWEASEQVRSWDAAPTATDVASAAEAFEDADRPVIVAGNGVHAARAYDELAAAADAYDCAVVTSYLGKSTYPETDDRAAGVMGSFGHEGANRVVSEADALLVVGCRLNPMDTNWQAPDFIRPGEQTIVHADVDARNAGWVYPADVGLIGDAKASLTALAEAGGAENGWALERAAQAREWFTAPECEDDAAPIKPQRAATEIQAVVDEDTVVTADSGNNRFWLLYYLQTPAVRTYFGSGGVGGMGWANPAAVAAALATEKDVIAVAGDGGFSMTMNSVETAAEYGVAPMFVVLNDTSLGMVRQMQGEDEIAGVEFHDTDFVAVAEAFGAVGTRVTAPDEFADALAEGKAADVPHVLDVRIDREEEMAETLSSSFYESVGGLHE</sequence>
<keyword evidence="2 3" id="KW-0786">Thiamine pyrophosphate</keyword>
<dbReference type="Pfam" id="PF02775">
    <property type="entry name" value="TPP_enzyme_C"/>
    <property type="match status" value="1"/>
</dbReference>
<dbReference type="InterPro" id="IPR045229">
    <property type="entry name" value="TPP_enz"/>
</dbReference>
<dbReference type="eggNOG" id="arCOG01998">
    <property type="taxonomic scope" value="Archaea"/>
</dbReference>
<evidence type="ECO:0000313" key="7">
    <source>
        <dbReference type="EMBL" id="AGB36947.1"/>
    </source>
</evidence>
<reference evidence="7 8" key="1">
    <citation type="submission" date="2012-11" db="EMBL/GenBank/DDBJ databases">
        <title>FINISHED of Natronococcus occultus SP4, DSM 3396.</title>
        <authorList>
            <consortium name="DOE Joint Genome Institute"/>
            <person name="Eisen J."/>
            <person name="Huntemann M."/>
            <person name="Wei C.-L."/>
            <person name="Han J."/>
            <person name="Detter J.C."/>
            <person name="Han C."/>
            <person name="Tapia R."/>
            <person name="Chen A."/>
            <person name="Kyrpides N."/>
            <person name="Mavromatis K."/>
            <person name="Markowitz V."/>
            <person name="Szeto E."/>
            <person name="Ivanova N."/>
            <person name="Mikhailova N."/>
            <person name="Ovchinnikova G."/>
            <person name="Pagani I."/>
            <person name="Pati A."/>
            <person name="Goodwin L."/>
            <person name="Nordberg H.P."/>
            <person name="Cantor M.N."/>
            <person name="Hua S.X."/>
            <person name="Woyke T."/>
            <person name="Eisen J."/>
            <person name="Klenk H.-P."/>
            <person name="Klenk H.-P."/>
        </authorList>
    </citation>
    <scope>NUCLEOTIDE SEQUENCE [LARGE SCALE GENOMIC DNA]</scope>
    <source>
        <strain evidence="7 8">SP4</strain>
    </source>
</reference>
<dbReference type="GeneID" id="14402469"/>
<feature type="domain" description="Thiamine pyrophosphate enzyme N-terminal TPP-binding" evidence="6">
    <location>
        <begin position="3"/>
        <end position="110"/>
    </location>
</feature>
<dbReference type="Pfam" id="PF02776">
    <property type="entry name" value="TPP_enzyme_N"/>
    <property type="match status" value="1"/>
</dbReference>
<keyword evidence="8" id="KW-1185">Reference proteome</keyword>
<dbReference type="GO" id="GO:0009097">
    <property type="term" value="P:isoleucine biosynthetic process"/>
    <property type="evidence" value="ECO:0007669"/>
    <property type="project" value="TreeGrafter"/>
</dbReference>
<dbReference type="GO" id="GO:0030976">
    <property type="term" value="F:thiamine pyrophosphate binding"/>
    <property type="evidence" value="ECO:0007669"/>
    <property type="project" value="InterPro"/>
</dbReference>
<accession>L0JVA0</accession>
<dbReference type="GO" id="GO:0016874">
    <property type="term" value="F:ligase activity"/>
    <property type="evidence" value="ECO:0007669"/>
    <property type="project" value="UniProtKB-KW"/>
</dbReference>
<evidence type="ECO:0000256" key="3">
    <source>
        <dbReference type="RuleBase" id="RU362132"/>
    </source>
</evidence>
<dbReference type="SUPFAM" id="SSF52518">
    <property type="entry name" value="Thiamin diphosphate-binding fold (THDP-binding)"/>
    <property type="match status" value="2"/>
</dbReference>
<feature type="domain" description="Thiamine pyrophosphate enzyme central" evidence="4">
    <location>
        <begin position="203"/>
        <end position="340"/>
    </location>
</feature>
<dbReference type="GO" id="GO:0000287">
    <property type="term" value="F:magnesium ion binding"/>
    <property type="evidence" value="ECO:0007669"/>
    <property type="project" value="InterPro"/>
</dbReference>
<dbReference type="GO" id="GO:0050660">
    <property type="term" value="F:flavin adenine dinucleotide binding"/>
    <property type="evidence" value="ECO:0007669"/>
    <property type="project" value="TreeGrafter"/>
</dbReference>
<proteinExistence type="inferred from homology"/>
<dbReference type="InterPro" id="IPR011766">
    <property type="entry name" value="TPP_enzyme_TPP-bd"/>
</dbReference>
<dbReference type="SUPFAM" id="SSF52467">
    <property type="entry name" value="DHS-like NAD/FAD-binding domain"/>
    <property type="match status" value="1"/>
</dbReference>
<evidence type="ECO:0000256" key="1">
    <source>
        <dbReference type="ARBA" id="ARBA00007812"/>
    </source>
</evidence>
<dbReference type="GO" id="GO:0005948">
    <property type="term" value="C:acetolactate synthase complex"/>
    <property type="evidence" value="ECO:0007669"/>
    <property type="project" value="TreeGrafter"/>
</dbReference>
<dbReference type="InterPro" id="IPR029061">
    <property type="entry name" value="THDP-binding"/>
</dbReference>
<evidence type="ECO:0000259" key="5">
    <source>
        <dbReference type="Pfam" id="PF02775"/>
    </source>
</evidence>
<dbReference type="GO" id="GO:0044272">
    <property type="term" value="P:sulfur compound biosynthetic process"/>
    <property type="evidence" value="ECO:0007669"/>
    <property type="project" value="UniProtKB-ARBA"/>
</dbReference>
<dbReference type="PANTHER" id="PTHR18968">
    <property type="entry name" value="THIAMINE PYROPHOSPHATE ENZYMES"/>
    <property type="match status" value="1"/>
</dbReference>
<dbReference type="KEGG" id="nou:Natoc_1109"/>
<evidence type="ECO:0000313" key="8">
    <source>
        <dbReference type="Proteomes" id="UP000010878"/>
    </source>
</evidence>
<dbReference type="InterPro" id="IPR012001">
    <property type="entry name" value="Thiamin_PyroP_enz_TPP-bd_dom"/>
</dbReference>
<dbReference type="AlphaFoldDB" id="L0JVA0"/>
<dbReference type="CDD" id="cd07035">
    <property type="entry name" value="TPP_PYR_POX_like"/>
    <property type="match status" value="1"/>
</dbReference>
<dbReference type="RefSeq" id="WP_015320399.1">
    <property type="nucleotide sequence ID" value="NC_019974.1"/>
</dbReference>
<evidence type="ECO:0000256" key="2">
    <source>
        <dbReference type="ARBA" id="ARBA00023052"/>
    </source>
</evidence>